<dbReference type="Pfam" id="PF04480">
    <property type="entry name" value="DUF559"/>
    <property type="match status" value="1"/>
</dbReference>
<keyword evidence="2" id="KW-0255">Endonuclease</keyword>
<proteinExistence type="predicted"/>
<evidence type="ECO:0000259" key="1">
    <source>
        <dbReference type="Pfam" id="PF04480"/>
    </source>
</evidence>
<evidence type="ECO:0000313" key="3">
    <source>
        <dbReference type="Proteomes" id="UP000317557"/>
    </source>
</evidence>
<sequence length="121" mass="14450">MSIKNPRKTLQQRRKLRQDMTEAEEILWEALRRKTLGVRVKRQYGVGPYILDFYIPKVKLAIEVDGKIHLKKVVQEKDLNRDVFLTRNGIEVIRFKNEEVLNNLENVVSKLHRMVKRKLQL</sequence>
<organism evidence="2 3">
    <name type="scientific">Gracilimonas mengyeensis</name>
    <dbReference type="NCBI Taxonomy" id="1302730"/>
    <lineage>
        <taxon>Bacteria</taxon>
        <taxon>Pseudomonadati</taxon>
        <taxon>Balneolota</taxon>
        <taxon>Balneolia</taxon>
        <taxon>Balneolales</taxon>
        <taxon>Balneolaceae</taxon>
        <taxon>Gracilimonas</taxon>
    </lineage>
</organism>
<dbReference type="PANTHER" id="PTHR38590">
    <property type="entry name" value="BLL0828 PROTEIN"/>
    <property type="match status" value="1"/>
</dbReference>
<feature type="domain" description="DUF559" evidence="1">
    <location>
        <begin position="9"/>
        <end position="115"/>
    </location>
</feature>
<keyword evidence="2" id="KW-0540">Nuclease</keyword>
<evidence type="ECO:0000313" key="2">
    <source>
        <dbReference type="EMBL" id="SMO45868.1"/>
    </source>
</evidence>
<dbReference type="OrthoDB" id="9798754at2"/>
<dbReference type="CDD" id="cd01038">
    <property type="entry name" value="Endonuclease_DUF559"/>
    <property type="match status" value="1"/>
</dbReference>
<dbReference type="InterPro" id="IPR047216">
    <property type="entry name" value="Endonuclease_DUF559_bact"/>
</dbReference>
<gene>
    <name evidence="2" type="ORF">SAMN06265219_102252</name>
</gene>
<dbReference type="AlphaFoldDB" id="A0A521BFI5"/>
<dbReference type="InterPro" id="IPR011335">
    <property type="entry name" value="Restrct_endonuc-II-like"/>
</dbReference>
<dbReference type="Proteomes" id="UP000317557">
    <property type="component" value="Unassembled WGS sequence"/>
</dbReference>
<protein>
    <submittedName>
        <fullName evidence="2">Very-short-patch-repair endonuclease</fullName>
    </submittedName>
</protein>
<name>A0A521BFI5_9BACT</name>
<accession>A0A521BFI5</accession>
<dbReference type="SUPFAM" id="SSF52980">
    <property type="entry name" value="Restriction endonuclease-like"/>
    <property type="match status" value="1"/>
</dbReference>
<dbReference type="EMBL" id="FXTP01000002">
    <property type="protein sequence ID" value="SMO45868.1"/>
    <property type="molecule type" value="Genomic_DNA"/>
</dbReference>
<keyword evidence="3" id="KW-1185">Reference proteome</keyword>
<keyword evidence="2" id="KW-0378">Hydrolase</keyword>
<dbReference type="GO" id="GO:0004519">
    <property type="term" value="F:endonuclease activity"/>
    <property type="evidence" value="ECO:0007669"/>
    <property type="project" value="UniProtKB-KW"/>
</dbReference>
<reference evidence="2 3" key="1">
    <citation type="submission" date="2017-05" db="EMBL/GenBank/DDBJ databases">
        <authorList>
            <person name="Varghese N."/>
            <person name="Submissions S."/>
        </authorList>
    </citation>
    <scope>NUCLEOTIDE SEQUENCE [LARGE SCALE GENOMIC DNA]</scope>
    <source>
        <strain evidence="2 3">DSM 21985</strain>
    </source>
</reference>
<dbReference type="PANTHER" id="PTHR38590:SF1">
    <property type="entry name" value="BLL0828 PROTEIN"/>
    <property type="match status" value="1"/>
</dbReference>
<dbReference type="InterPro" id="IPR007569">
    <property type="entry name" value="DUF559"/>
</dbReference>
<dbReference type="Gene3D" id="3.40.960.10">
    <property type="entry name" value="VSR Endonuclease"/>
    <property type="match status" value="1"/>
</dbReference>
<dbReference type="RefSeq" id="WP_142453257.1">
    <property type="nucleotide sequence ID" value="NZ_FXTP01000002.1"/>
</dbReference>